<reference evidence="1 2" key="1">
    <citation type="submission" date="2020-02" db="EMBL/GenBank/DDBJ databases">
        <title>Acidophilic actinobacteria isolated from forest soil.</title>
        <authorList>
            <person name="Golinska P."/>
        </authorList>
    </citation>
    <scope>NUCLEOTIDE SEQUENCE [LARGE SCALE GENOMIC DNA]</scope>
    <source>
        <strain evidence="1 2">NL8</strain>
    </source>
</reference>
<protein>
    <submittedName>
        <fullName evidence="1">Uncharacterized protein</fullName>
    </submittedName>
</protein>
<evidence type="ECO:0000313" key="1">
    <source>
        <dbReference type="EMBL" id="MBS2548338.1"/>
    </source>
</evidence>
<organism evidence="1 2">
    <name type="scientific">Catenulispora pinistramenti</name>
    <dbReference type="NCBI Taxonomy" id="2705254"/>
    <lineage>
        <taxon>Bacteria</taxon>
        <taxon>Bacillati</taxon>
        <taxon>Actinomycetota</taxon>
        <taxon>Actinomycetes</taxon>
        <taxon>Catenulisporales</taxon>
        <taxon>Catenulisporaceae</taxon>
        <taxon>Catenulispora</taxon>
    </lineage>
</organism>
<name>A0ABS5KQK6_9ACTN</name>
<accession>A0ABS5KQK6</accession>
<proteinExistence type="predicted"/>
<sequence length="83" mass="9123">MSAWTPRPDTVVHNLARGCDSVLLGRAADGTWRLAGAGLGDERWNNERLADLDEADSIEVRDAMAILIRTAVVTLRWPHQGSK</sequence>
<evidence type="ECO:0000313" key="2">
    <source>
        <dbReference type="Proteomes" id="UP000730482"/>
    </source>
</evidence>
<comment type="caution">
    <text evidence="1">The sequence shown here is derived from an EMBL/GenBank/DDBJ whole genome shotgun (WGS) entry which is preliminary data.</text>
</comment>
<dbReference type="Proteomes" id="UP000730482">
    <property type="component" value="Unassembled WGS sequence"/>
</dbReference>
<dbReference type="RefSeq" id="WP_212009925.1">
    <property type="nucleotide sequence ID" value="NZ_JAAFYZ010000047.1"/>
</dbReference>
<gene>
    <name evidence="1" type="ORF">KGQ19_15845</name>
</gene>
<keyword evidence="2" id="KW-1185">Reference proteome</keyword>
<dbReference type="EMBL" id="JAAFYZ010000047">
    <property type="protein sequence ID" value="MBS2548338.1"/>
    <property type="molecule type" value="Genomic_DNA"/>
</dbReference>